<comment type="caution">
    <text evidence="1">The sequence shown here is derived from an EMBL/GenBank/DDBJ whole genome shotgun (WGS) entry which is preliminary data.</text>
</comment>
<dbReference type="Proteomes" id="UP001302602">
    <property type="component" value="Unassembled WGS sequence"/>
</dbReference>
<dbReference type="EMBL" id="MU853223">
    <property type="protein sequence ID" value="KAK4129633.1"/>
    <property type="molecule type" value="Genomic_DNA"/>
</dbReference>
<reference evidence="1" key="2">
    <citation type="submission" date="2023-05" db="EMBL/GenBank/DDBJ databases">
        <authorList>
            <consortium name="Lawrence Berkeley National Laboratory"/>
            <person name="Steindorff A."/>
            <person name="Hensen N."/>
            <person name="Bonometti L."/>
            <person name="Westerberg I."/>
            <person name="Brannstrom I.O."/>
            <person name="Guillou S."/>
            <person name="Cros-Aarteil S."/>
            <person name="Calhoun S."/>
            <person name="Haridas S."/>
            <person name="Kuo A."/>
            <person name="Mondo S."/>
            <person name="Pangilinan J."/>
            <person name="Riley R."/>
            <person name="Labutti K."/>
            <person name="Andreopoulos B."/>
            <person name="Lipzen A."/>
            <person name="Chen C."/>
            <person name="Yanf M."/>
            <person name="Daum C."/>
            <person name="Ng V."/>
            <person name="Clum A."/>
            <person name="Ohm R."/>
            <person name="Martin F."/>
            <person name="Silar P."/>
            <person name="Natvig D."/>
            <person name="Lalanne C."/>
            <person name="Gautier V."/>
            <person name="Ament-Velasquez S.L."/>
            <person name="Kruys A."/>
            <person name="Hutchinson M.I."/>
            <person name="Powell A.J."/>
            <person name="Barry K."/>
            <person name="Miller A.N."/>
            <person name="Grigoriev I.V."/>
            <person name="Debuchy R."/>
            <person name="Gladieux P."/>
            <person name="Thoren M.H."/>
            <person name="Johannesson H."/>
        </authorList>
    </citation>
    <scope>NUCLEOTIDE SEQUENCE</scope>
    <source>
        <strain evidence="1">CBS 731.68</strain>
    </source>
</reference>
<reference evidence="1" key="1">
    <citation type="journal article" date="2023" name="Mol. Phylogenet. Evol.">
        <title>Genome-scale phylogeny and comparative genomics of the fungal order Sordariales.</title>
        <authorList>
            <person name="Hensen N."/>
            <person name="Bonometti L."/>
            <person name="Westerberg I."/>
            <person name="Brannstrom I.O."/>
            <person name="Guillou S."/>
            <person name="Cros-Aarteil S."/>
            <person name="Calhoun S."/>
            <person name="Haridas S."/>
            <person name="Kuo A."/>
            <person name="Mondo S."/>
            <person name="Pangilinan J."/>
            <person name="Riley R."/>
            <person name="LaButti K."/>
            <person name="Andreopoulos B."/>
            <person name="Lipzen A."/>
            <person name="Chen C."/>
            <person name="Yan M."/>
            <person name="Daum C."/>
            <person name="Ng V."/>
            <person name="Clum A."/>
            <person name="Steindorff A."/>
            <person name="Ohm R.A."/>
            <person name="Martin F."/>
            <person name="Silar P."/>
            <person name="Natvig D.O."/>
            <person name="Lalanne C."/>
            <person name="Gautier V."/>
            <person name="Ament-Velasquez S.L."/>
            <person name="Kruys A."/>
            <person name="Hutchinson M.I."/>
            <person name="Powell A.J."/>
            <person name="Barry K."/>
            <person name="Miller A.N."/>
            <person name="Grigoriev I.V."/>
            <person name="Debuchy R."/>
            <person name="Gladieux P."/>
            <person name="Hiltunen Thoren M."/>
            <person name="Johannesson H."/>
        </authorList>
    </citation>
    <scope>NUCLEOTIDE SEQUENCE</scope>
    <source>
        <strain evidence="1">CBS 731.68</strain>
    </source>
</reference>
<gene>
    <name evidence="1" type="ORF">N657DRAFT_88200</name>
</gene>
<dbReference type="AlphaFoldDB" id="A0AAN6UAX7"/>
<proteinExistence type="predicted"/>
<evidence type="ECO:0000313" key="1">
    <source>
        <dbReference type="EMBL" id="KAK4129633.1"/>
    </source>
</evidence>
<dbReference type="GeneID" id="87834349"/>
<organism evidence="1 2">
    <name type="scientific">Parathielavia appendiculata</name>
    <dbReference type="NCBI Taxonomy" id="2587402"/>
    <lineage>
        <taxon>Eukaryota</taxon>
        <taxon>Fungi</taxon>
        <taxon>Dikarya</taxon>
        <taxon>Ascomycota</taxon>
        <taxon>Pezizomycotina</taxon>
        <taxon>Sordariomycetes</taxon>
        <taxon>Sordariomycetidae</taxon>
        <taxon>Sordariales</taxon>
        <taxon>Chaetomiaceae</taxon>
        <taxon>Parathielavia</taxon>
    </lineage>
</organism>
<sequence length="153" mass="16706">MLLLRLLRCPAVGLKRWFTSGAAPLPVPRVLLGARRFRTLAAACLLLPHQARPLARWCTPTTTAPRVAAGAAAAAAARGGRSAEPSVLCGDLDTAARRLLPPSSLPFSHHHTKLISFVWIGYRYAVFHGGGRVVAWRRRTEMYGIPEIVRYGM</sequence>
<dbReference type="RefSeq" id="XP_062653404.1">
    <property type="nucleotide sequence ID" value="XM_062797570.1"/>
</dbReference>
<name>A0AAN6UAX7_9PEZI</name>
<keyword evidence="2" id="KW-1185">Reference proteome</keyword>
<evidence type="ECO:0000313" key="2">
    <source>
        <dbReference type="Proteomes" id="UP001302602"/>
    </source>
</evidence>
<accession>A0AAN6UAX7</accession>
<protein>
    <submittedName>
        <fullName evidence="1">Uncharacterized protein</fullName>
    </submittedName>
</protein>